<dbReference type="EMBL" id="VDGT01000027">
    <property type="protein sequence ID" value="TNM25837.1"/>
    <property type="molecule type" value="Genomic_DNA"/>
</dbReference>
<dbReference type="InterPro" id="IPR001387">
    <property type="entry name" value="Cro/C1-type_HTH"/>
</dbReference>
<dbReference type="Proteomes" id="UP000311713">
    <property type="component" value="Unassembled WGS sequence"/>
</dbReference>
<evidence type="ECO:0000313" key="3">
    <source>
        <dbReference type="Proteomes" id="UP000311713"/>
    </source>
</evidence>
<comment type="caution">
    <text evidence="2">The sequence shown here is derived from an EMBL/GenBank/DDBJ whole genome shotgun (WGS) entry which is preliminary data.</text>
</comment>
<evidence type="ECO:0000313" key="2">
    <source>
        <dbReference type="EMBL" id="TNM25837.1"/>
    </source>
</evidence>
<dbReference type="AlphaFoldDB" id="A0A5C4UQE5"/>
<dbReference type="RefSeq" id="WP_139649514.1">
    <property type="nucleotide sequence ID" value="NZ_BAAAZS010000035.1"/>
</dbReference>
<dbReference type="GO" id="GO:0003677">
    <property type="term" value="F:DNA binding"/>
    <property type="evidence" value="ECO:0007669"/>
    <property type="project" value="InterPro"/>
</dbReference>
<organism evidence="2 3">
    <name type="scientific">Streptomyces sedi</name>
    <dbReference type="NCBI Taxonomy" id="555059"/>
    <lineage>
        <taxon>Bacteria</taxon>
        <taxon>Bacillati</taxon>
        <taxon>Actinomycetota</taxon>
        <taxon>Actinomycetes</taxon>
        <taxon>Kitasatosporales</taxon>
        <taxon>Streptomycetaceae</taxon>
        <taxon>Streptomyces</taxon>
    </lineage>
</organism>
<dbReference type="Gene3D" id="1.10.260.40">
    <property type="entry name" value="lambda repressor-like DNA-binding domains"/>
    <property type="match status" value="1"/>
</dbReference>
<dbReference type="InterPro" id="IPR010982">
    <property type="entry name" value="Lambda_DNA-bd_dom_sf"/>
</dbReference>
<evidence type="ECO:0000259" key="1">
    <source>
        <dbReference type="PROSITE" id="PS50943"/>
    </source>
</evidence>
<sequence length="205" mass="22309">MATEIADNTATRPRTLAEKLSWVRELRTPRGEKPASFEVLAQRVTERTGVSISGAYLWELTTGRSTNPALHHLRALADYFELPVGYLADDGADHERLDSELALLALLKERGTHGIEVWDAPDGSADPPTLRRVLEGLRQLDTGAPDGSTDISRVPSIGTDPELLAALSDSTVREITARAGSLSPESRSTLLSLVIHLCRLQTPPR</sequence>
<reference evidence="2 3" key="1">
    <citation type="submission" date="2019-06" db="EMBL/GenBank/DDBJ databases">
        <title>Draft genome of Streptomyces sedi sp. JCM16909.</title>
        <authorList>
            <person name="Klykleung N."/>
            <person name="Tanasupawat S."/>
            <person name="Kudo T."/>
            <person name="Yuki M."/>
            <person name="Ohkuma M."/>
        </authorList>
    </citation>
    <scope>NUCLEOTIDE SEQUENCE [LARGE SCALE GENOMIC DNA]</scope>
    <source>
        <strain evidence="2 3">JCM 16909</strain>
    </source>
</reference>
<dbReference type="PROSITE" id="PS50943">
    <property type="entry name" value="HTH_CROC1"/>
    <property type="match status" value="1"/>
</dbReference>
<gene>
    <name evidence="2" type="ORF">FH715_25815</name>
</gene>
<dbReference type="SUPFAM" id="SSF47413">
    <property type="entry name" value="lambda repressor-like DNA-binding domains"/>
    <property type="match status" value="1"/>
</dbReference>
<dbReference type="OrthoDB" id="2679623at2"/>
<feature type="domain" description="HTH cro/C1-type" evidence="1">
    <location>
        <begin position="46"/>
        <end position="87"/>
    </location>
</feature>
<protein>
    <recommendedName>
        <fullName evidence="1">HTH cro/C1-type domain-containing protein</fullName>
    </recommendedName>
</protein>
<proteinExistence type="predicted"/>
<keyword evidence="3" id="KW-1185">Reference proteome</keyword>
<accession>A0A5C4UQE5</accession>
<name>A0A5C4UQE5_9ACTN</name>